<evidence type="ECO:0000313" key="3">
    <source>
        <dbReference type="Proteomes" id="UP000186817"/>
    </source>
</evidence>
<organism evidence="2 3">
    <name type="scientific">Symbiodinium microadriaticum</name>
    <name type="common">Dinoflagellate</name>
    <name type="synonym">Zooxanthella microadriatica</name>
    <dbReference type="NCBI Taxonomy" id="2951"/>
    <lineage>
        <taxon>Eukaryota</taxon>
        <taxon>Sar</taxon>
        <taxon>Alveolata</taxon>
        <taxon>Dinophyceae</taxon>
        <taxon>Suessiales</taxon>
        <taxon>Symbiodiniaceae</taxon>
        <taxon>Symbiodinium</taxon>
    </lineage>
</organism>
<dbReference type="Gene3D" id="3.60.10.10">
    <property type="entry name" value="Endonuclease/exonuclease/phosphatase"/>
    <property type="match status" value="1"/>
</dbReference>
<reference evidence="2 3" key="1">
    <citation type="submission" date="2016-02" db="EMBL/GenBank/DDBJ databases">
        <title>Genome analysis of coral dinoflagellate symbionts highlights evolutionary adaptations to a symbiotic lifestyle.</title>
        <authorList>
            <person name="Aranda M."/>
            <person name="Li Y."/>
            <person name="Liew Y.J."/>
            <person name="Baumgarten S."/>
            <person name="Simakov O."/>
            <person name="Wilson M."/>
            <person name="Piel J."/>
            <person name="Ashoor H."/>
            <person name="Bougouffa S."/>
            <person name="Bajic V.B."/>
            <person name="Ryu T."/>
            <person name="Ravasi T."/>
            <person name="Bayer T."/>
            <person name="Micklem G."/>
            <person name="Kim H."/>
            <person name="Bhak J."/>
            <person name="Lajeunesse T.C."/>
            <person name="Voolstra C.R."/>
        </authorList>
    </citation>
    <scope>NUCLEOTIDE SEQUENCE [LARGE SCALE GENOMIC DNA]</scope>
    <source>
        <strain evidence="2 3">CCMP2467</strain>
    </source>
</reference>
<dbReference type="InterPro" id="IPR036691">
    <property type="entry name" value="Endo/exonu/phosph_ase_sf"/>
</dbReference>
<feature type="compositionally biased region" description="Basic and acidic residues" evidence="1">
    <location>
        <begin position="1"/>
        <end position="10"/>
    </location>
</feature>
<feature type="compositionally biased region" description="Basic and acidic residues" evidence="1">
    <location>
        <begin position="195"/>
        <end position="214"/>
    </location>
</feature>
<proteinExistence type="predicted"/>
<dbReference type="Proteomes" id="UP000186817">
    <property type="component" value="Unassembled WGS sequence"/>
</dbReference>
<sequence length="563" mass="62771">MAEVRPEDVSIPHSPTSVVQDMDEDGEGFVEDAEEAVGAAVGNHPGDGHGKRRRPDRSREGGLGEDFDDESPSKRGQRAEGEESGVVTSRELRLLLGQHMRDMKAAWGVVEQRVAAVEKTTKGHDKELKAVHIKHKALDNKVLGIQAKGDATARKTDDIHNELQKLQTRVDDIEKKQSTTTDDPWADYLNNKKGAPHDIPHKSAGKDETKGLSEEDQRTLIVGGWLPDTRRAKIEEEVKIILEEPDIKPSLDSDRLVVFGPRRSFGMLRFQVRDGESPTDVKKRMWEVIAKIRGGKYILPSTQGEHGHGGKMIWASFLKTPEARRRSALCSLVRRITIQLAGVGNHAKNEAAMVNESYDVDWGTGTIWNGELKLASATHRKDAARDEDFFQLNQGWVDLRNLKEDKSSVQLATWNLGGQPVGKVTTGAPGADIFLVQEIARGDSGWQEHETDTHFWLTHRREEQWRGTGVGISNEIFDSVISRKQTARGMLALVKLRDRGKIILGSLHAYTGVTNRVYQQEIHAFLRELGGKWRKYPCVIGVDANEAVTWDSGGLISLLMRDL</sequence>
<keyword evidence="3" id="KW-1185">Reference proteome</keyword>
<dbReference type="SUPFAM" id="SSF56219">
    <property type="entry name" value="DNase I-like"/>
    <property type="match status" value="1"/>
</dbReference>
<feature type="region of interest" description="Disordered" evidence="1">
    <location>
        <begin position="170"/>
        <end position="214"/>
    </location>
</feature>
<evidence type="ECO:0000313" key="2">
    <source>
        <dbReference type="EMBL" id="OLP85693.1"/>
    </source>
</evidence>
<gene>
    <name evidence="2" type="ORF">AK812_SmicGene33287</name>
</gene>
<feature type="region of interest" description="Disordered" evidence="1">
    <location>
        <begin position="1"/>
        <end position="87"/>
    </location>
</feature>
<accession>A0A1Q9CRZ2</accession>
<dbReference type="AlphaFoldDB" id="A0A1Q9CRZ2"/>
<comment type="caution">
    <text evidence="2">The sequence shown here is derived from an EMBL/GenBank/DDBJ whole genome shotgun (WGS) entry which is preliminary data.</text>
</comment>
<evidence type="ECO:0008006" key="4">
    <source>
        <dbReference type="Google" id="ProtNLM"/>
    </source>
</evidence>
<protein>
    <recommendedName>
        <fullName evidence="4">Endonuclease/exonuclease/phosphatase domain-containing protein</fullName>
    </recommendedName>
</protein>
<dbReference type="OrthoDB" id="413632at2759"/>
<name>A0A1Q9CRZ2_SYMMI</name>
<feature type="compositionally biased region" description="Basic and acidic residues" evidence="1">
    <location>
        <begin position="71"/>
        <end position="81"/>
    </location>
</feature>
<feature type="compositionally biased region" description="Acidic residues" evidence="1">
    <location>
        <begin position="21"/>
        <end position="35"/>
    </location>
</feature>
<dbReference type="EMBL" id="LSRX01000962">
    <property type="protein sequence ID" value="OLP85693.1"/>
    <property type="molecule type" value="Genomic_DNA"/>
</dbReference>
<evidence type="ECO:0000256" key="1">
    <source>
        <dbReference type="SAM" id="MobiDB-lite"/>
    </source>
</evidence>